<evidence type="ECO:0000259" key="7">
    <source>
        <dbReference type="PROSITE" id="PS50110"/>
    </source>
</evidence>
<evidence type="ECO:0000256" key="3">
    <source>
        <dbReference type="ARBA" id="ARBA00023125"/>
    </source>
</evidence>
<dbReference type="Gene3D" id="3.40.50.2300">
    <property type="match status" value="1"/>
</dbReference>
<name>A0A255Z2D6_9SPHN</name>
<protein>
    <recommendedName>
        <fullName evidence="10">DNA-binding response regulator</fullName>
    </recommendedName>
</protein>
<evidence type="ECO:0000256" key="4">
    <source>
        <dbReference type="ARBA" id="ARBA00023163"/>
    </source>
</evidence>
<dbReference type="GO" id="GO:0000160">
    <property type="term" value="P:phosphorelay signal transduction system"/>
    <property type="evidence" value="ECO:0007669"/>
    <property type="project" value="InterPro"/>
</dbReference>
<organism evidence="8 9">
    <name type="scientific">Sandarakinorhabdus cyanobacteriorum</name>
    <dbReference type="NCBI Taxonomy" id="1981098"/>
    <lineage>
        <taxon>Bacteria</taxon>
        <taxon>Pseudomonadati</taxon>
        <taxon>Pseudomonadota</taxon>
        <taxon>Alphaproteobacteria</taxon>
        <taxon>Sphingomonadales</taxon>
        <taxon>Sphingosinicellaceae</taxon>
        <taxon>Sandarakinorhabdus</taxon>
    </lineage>
</organism>
<dbReference type="SMART" id="SM00421">
    <property type="entry name" value="HTH_LUXR"/>
    <property type="match status" value="1"/>
</dbReference>
<keyword evidence="3" id="KW-0238">DNA-binding</keyword>
<evidence type="ECO:0000313" key="9">
    <source>
        <dbReference type="Proteomes" id="UP000216991"/>
    </source>
</evidence>
<dbReference type="GO" id="GO:0003677">
    <property type="term" value="F:DNA binding"/>
    <property type="evidence" value="ECO:0007669"/>
    <property type="project" value="UniProtKB-KW"/>
</dbReference>
<dbReference type="InterPro" id="IPR001789">
    <property type="entry name" value="Sig_transdc_resp-reg_receiver"/>
</dbReference>
<dbReference type="RefSeq" id="WP_094472526.1">
    <property type="nucleotide sequence ID" value="NZ_NOXT01000063.1"/>
</dbReference>
<dbReference type="PROSITE" id="PS50043">
    <property type="entry name" value="HTH_LUXR_2"/>
    <property type="match status" value="1"/>
</dbReference>
<evidence type="ECO:0000313" key="8">
    <source>
        <dbReference type="EMBL" id="OYQ35055.1"/>
    </source>
</evidence>
<dbReference type="InterPro" id="IPR058245">
    <property type="entry name" value="NreC/VraR/RcsB-like_REC"/>
</dbReference>
<feature type="modified residue" description="4-aspartylphosphate" evidence="5">
    <location>
        <position position="60"/>
    </location>
</feature>
<dbReference type="SMART" id="SM00448">
    <property type="entry name" value="REC"/>
    <property type="match status" value="1"/>
</dbReference>
<dbReference type="SUPFAM" id="SSF46894">
    <property type="entry name" value="C-terminal effector domain of the bipartite response regulators"/>
    <property type="match status" value="1"/>
</dbReference>
<dbReference type="Proteomes" id="UP000216991">
    <property type="component" value="Unassembled WGS sequence"/>
</dbReference>
<evidence type="ECO:0000256" key="1">
    <source>
        <dbReference type="ARBA" id="ARBA00022553"/>
    </source>
</evidence>
<feature type="domain" description="Response regulatory" evidence="7">
    <location>
        <begin position="9"/>
        <end position="125"/>
    </location>
</feature>
<evidence type="ECO:0008006" key="10">
    <source>
        <dbReference type="Google" id="ProtNLM"/>
    </source>
</evidence>
<dbReference type="AlphaFoldDB" id="A0A255Z2D6"/>
<dbReference type="Pfam" id="PF00196">
    <property type="entry name" value="GerE"/>
    <property type="match status" value="1"/>
</dbReference>
<proteinExistence type="predicted"/>
<dbReference type="GO" id="GO:0006355">
    <property type="term" value="P:regulation of DNA-templated transcription"/>
    <property type="evidence" value="ECO:0007669"/>
    <property type="project" value="InterPro"/>
</dbReference>
<dbReference type="InterPro" id="IPR039420">
    <property type="entry name" value="WalR-like"/>
</dbReference>
<dbReference type="PROSITE" id="PS50110">
    <property type="entry name" value="RESPONSE_REGULATORY"/>
    <property type="match status" value="1"/>
</dbReference>
<dbReference type="OrthoDB" id="9782896at2"/>
<dbReference type="InterPro" id="IPR011006">
    <property type="entry name" value="CheY-like_superfamily"/>
</dbReference>
<dbReference type="InterPro" id="IPR000792">
    <property type="entry name" value="Tscrpt_reg_LuxR_C"/>
</dbReference>
<dbReference type="CDD" id="cd17535">
    <property type="entry name" value="REC_NarL-like"/>
    <property type="match status" value="1"/>
</dbReference>
<sequence length="215" mass="22592">MPVSAAPIRIILTEDDPALRVHLGDAIASEADMLLAGSAANLADGAALVARGGYDVLLCDLGLPDGSGIDLIRQSAQRWPEADVLVVTMFADQDKVLASIMAGARGYVLKGDAMAEALAAIRAVHAGGSPISPTIARQLLRRIQPAPAQPSPLSDRELELLRLLARGFSYAECAGLLGLSAHTVASHVKNIYRKLEVNSRAEALYEANVLGLIQP</sequence>
<feature type="domain" description="HTH luxR-type" evidence="6">
    <location>
        <begin position="146"/>
        <end position="211"/>
    </location>
</feature>
<dbReference type="InterPro" id="IPR016032">
    <property type="entry name" value="Sig_transdc_resp-reg_C-effctor"/>
</dbReference>
<gene>
    <name evidence="8" type="ORF">CHU93_01985</name>
</gene>
<evidence type="ECO:0000259" key="6">
    <source>
        <dbReference type="PROSITE" id="PS50043"/>
    </source>
</evidence>
<keyword evidence="9" id="KW-1185">Reference proteome</keyword>
<comment type="caution">
    <text evidence="8">The sequence shown here is derived from an EMBL/GenBank/DDBJ whole genome shotgun (WGS) entry which is preliminary data.</text>
</comment>
<dbReference type="SUPFAM" id="SSF52172">
    <property type="entry name" value="CheY-like"/>
    <property type="match status" value="1"/>
</dbReference>
<keyword evidence="4" id="KW-0804">Transcription</keyword>
<evidence type="ECO:0000256" key="2">
    <source>
        <dbReference type="ARBA" id="ARBA00023015"/>
    </source>
</evidence>
<reference evidence="8 9" key="1">
    <citation type="submission" date="2017-07" db="EMBL/GenBank/DDBJ databases">
        <title>Sandarakinorhabdus cyanobacteriorum sp. nov., a novel bacterium isolated from cyanobacterial aggregates in a eutrophic lake.</title>
        <authorList>
            <person name="Cai H."/>
        </authorList>
    </citation>
    <scope>NUCLEOTIDE SEQUENCE [LARGE SCALE GENOMIC DNA]</scope>
    <source>
        <strain evidence="8 9">TH057</strain>
    </source>
</reference>
<dbReference type="PANTHER" id="PTHR43214">
    <property type="entry name" value="TWO-COMPONENT RESPONSE REGULATOR"/>
    <property type="match status" value="1"/>
</dbReference>
<accession>A0A255Z2D6</accession>
<keyword evidence="1 5" id="KW-0597">Phosphoprotein</keyword>
<dbReference type="Pfam" id="PF00072">
    <property type="entry name" value="Response_reg"/>
    <property type="match status" value="1"/>
</dbReference>
<dbReference type="PANTHER" id="PTHR43214:SF41">
    <property type="entry name" value="NITRATE_NITRITE RESPONSE REGULATOR PROTEIN NARP"/>
    <property type="match status" value="1"/>
</dbReference>
<evidence type="ECO:0000256" key="5">
    <source>
        <dbReference type="PROSITE-ProRule" id="PRU00169"/>
    </source>
</evidence>
<keyword evidence="2" id="KW-0805">Transcription regulation</keyword>
<dbReference type="CDD" id="cd06170">
    <property type="entry name" value="LuxR_C_like"/>
    <property type="match status" value="1"/>
</dbReference>
<dbReference type="EMBL" id="NOXT01000063">
    <property type="protein sequence ID" value="OYQ35055.1"/>
    <property type="molecule type" value="Genomic_DNA"/>
</dbReference>
<dbReference type="PRINTS" id="PR00038">
    <property type="entry name" value="HTHLUXR"/>
</dbReference>